<dbReference type="Gene3D" id="3.40.50.1390">
    <property type="entry name" value="Resolvase, N-terminal catalytic domain"/>
    <property type="match status" value="1"/>
</dbReference>
<evidence type="ECO:0000259" key="3">
    <source>
        <dbReference type="PROSITE" id="PS51737"/>
    </source>
</evidence>
<keyword evidence="1" id="KW-0175">Coiled coil</keyword>
<dbReference type="InterPro" id="IPR006119">
    <property type="entry name" value="Resolv_N"/>
</dbReference>
<protein>
    <recommendedName>
        <fullName evidence="6">DNA invertase Pin-like site-specific DNA recombinase</fullName>
    </recommendedName>
</protein>
<sequence>MKAVIYARYSSDSQREESIEGQLRECAAFAEKNGITVLRHYIDRAYSAKTDNRPEFQSMIKDSGKQLFDIVIVWKLDRFARNRYDSARYKATLKKNGVKVVSATEIISEGAEGIILESVLEGYAEYYSADLSEKVVRGMTDNALKCKFNGGMMPIGYVIDAEQHFQIDPLTAPFVLEAFKRYDGGETISSVVNWLNEQGLTNTRGRKMTFNSVGHILHNRRYIGEFRYRDVIVPDGIPAIVPQDLFDRVQEKLAKNKKAPARHKAEDDYLLTTKLFCGYCGAYLCGESGTSRTGKVHHYYKCVSVKKKRTECHKRPVRKEWIEDLVVGETMKMVMDDKAIEAIVSMLMDLQDRDNVNVPLYEQQLREADTAISNLLGAIQQGILTRSTKARLEELENRRDELENRLACEKLAKPKVSAEFMTFWLHRFRKLDVRQQSHRKMLIDTFINAIFLYDDKMVIAFNYKEGTKTITFAELQEAISNKNGSDLDCLAAPSRSKRYKACSDFFQKSEESLRAKVFEKTMLENIEVIETQNQVSMINSEIIQKAETILCPHFYYSFYFADGRYSIFCLTADAVPAIL</sequence>
<evidence type="ECO:0000259" key="2">
    <source>
        <dbReference type="PROSITE" id="PS51736"/>
    </source>
</evidence>
<keyword evidence="5" id="KW-1185">Reference proteome</keyword>
<dbReference type="GO" id="GO:0003677">
    <property type="term" value="F:DNA binding"/>
    <property type="evidence" value="ECO:0007669"/>
    <property type="project" value="InterPro"/>
</dbReference>
<reference evidence="4 5" key="1">
    <citation type="journal article" date="2015" name="Nat. Commun.">
        <title>Production of butyrate from lysine and the Amadori product fructoselysine by a human gut commensal.</title>
        <authorList>
            <person name="Bui T.P."/>
            <person name="Ritari J."/>
            <person name="Boeren S."/>
            <person name="de Waard P."/>
            <person name="Plugge C.M."/>
            <person name="de Vos W.M."/>
        </authorList>
    </citation>
    <scope>NUCLEOTIDE SEQUENCE [LARGE SCALE GENOMIC DNA]</scope>
    <source>
        <strain evidence="4 5">AF211</strain>
    </source>
</reference>
<accession>A0A0S2W672</accession>
<feature type="domain" description="Resolvase/invertase-type recombinase catalytic" evidence="2">
    <location>
        <begin position="2"/>
        <end position="146"/>
    </location>
</feature>
<evidence type="ECO:0000313" key="5">
    <source>
        <dbReference type="Proteomes" id="UP000064844"/>
    </source>
</evidence>
<reference evidence="5" key="2">
    <citation type="submission" date="2015-04" db="EMBL/GenBank/DDBJ databases">
        <title>A butyrogenic pathway from the amino acid lysine in a human gut commensal.</title>
        <authorList>
            <person name="de Vos W.M."/>
            <person name="Bui N.T.P."/>
            <person name="Plugge C.M."/>
            <person name="Ritari J."/>
        </authorList>
    </citation>
    <scope>NUCLEOTIDE SEQUENCE [LARGE SCALE GENOMIC DNA]</scope>
    <source>
        <strain evidence="5">AF211</strain>
    </source>
</reference>
<dbReference type="SMART" id="SM00857">
    <property type="entry name" value="Resolvase"/>
    <property type="match status" value="1"/>
</dbReference>
<dbReference type="Pfam" id="PF13408">
    <property type="entry name" value="Zn_ribbon_recom"/>
    <property type="match status" value="1"/>
</dbReference>
<proteinExistence type="predicted"/>
<dbReference type="PANTHER" id="PTHR30461">
    <property type="entry name" value="DNA-INVERTASE FROM LAMBDOID PROPHAGE"/>
    <property type="match status" value="1"/>
</dbReference>
<dbReference type="InterPro" id="IPR038109">
    <property type="entry name" value="DNA_bind_recomb_sf"/>
</dbReference>
<dbReference type="SUPFAM" id="SSF53041">
    <property type="entry name" value="Resolvase-like"/>
    <property type="match status" value="1"/>
</dbReference>
<dbReference type="InterPro" id="IPR036162">
    <property type="entry name" value="Resolvase-like_N_sf"/>
</dbReference>
<dbReference type="Pfam" id="PF07508">
    <property type="entry name" value="Recombinase"/>
    <property type="match status" value="1"/>
</dbReference>
<dbReference type="PATRIC" id="fig|1297617.4.peg.2534"/>
<dbReference type="Gene3D" id="3.90.1750.20">
    <property type="entry name" value="Putative Large Serine Recombinase, Chain B, Domain 2"/>
    <property type="match status" value="1"/>
</dbReference>
<dbReference type="Pfam" id="PF00239">
    <property type="entry name" value="Resolvase"/>
    <property type="match status" value="1"/>
</dbReference>
<feature type="coiled-coil region" evidence="1">
    <location>
        <begin position="385"/>
        <end position="412"/>
    </location>
</feature>
<dbReference type="PROSITE" id="PS51736">
    <property type="entry name" value="RECOMBINASES_3"/>
    <property type="match status" value="1"/>
</dbReference>
<feature type="domain" description="Recombinase" evidence="3">
    <location>
        <begin position="154"/>
        <end position="259"/>
    </location>
</feature>
<organism evidence="4 5">
    <name type="scientific">Intestinimonas butyriciproducens</name>
    <dbReference type="NCBI Taxonomy" id="1297617"/>
    <lineage>
        <taxon>Bacteria</taxon>
        <taxon>Bacillati</taxon>
        <taxon>Bacillota</taxon>
        <taxon>Clostridia</taxon>
        <taxon>Eubacteriales</taxon>
        <taxon>Intestinimonas</taxon>
    </lineage>
</organism>
<dbReference type="EMBL" id="CP011307">
    <property type="protein sequence ID" value="ALP94856.1"/>
    <property type="molecule type" value="Genomic_DNA"/>
</dbReference>
<dbReference type="GO" id="GO:0000150">
    <property type="term" value="F:DNA strand exchange activity"/>
    <property type="evidence" value="ECO:0007669"/>
    <property type="project" value="InterPro"/>
</dbReference>
<evidence type="ECO:0000256" key="1">
    <source>
        <dbReference type="SAM" id="Coils"/>
    </source>
</evidence>
<name>A0A0S2W672_9FIRM</name>
<dbReference type="CDD" id="cd00338">
    <property type="entry name" value="Ser_Recombinase"/>
    <property type="match status" value="1"/>
</dbReference>
<dbReference type="InterPro" id="IPR025827">
    <property type="entry name" value="Zn_ribbon_recom_dom"/>
</dbReference>
<gene>
    <name evidence="4" type="ORF">IB211_02465c</name>
</gene>
<dbReference type="AlphaFoldDB" id="A0A0S2W672"/>
<dbReference type="PANTHER" id="PTHR30461:SF23">
    <property type="entry name" value="DNA RECOMBINASE-RELATED"/>
    <property type="match status" value="1"/>
</dbReference>
<evidence type="ECO:0000313" key="4">
    <source>
        <dbReference type="EMBL" id="ALP94856.1"/>
    </source>
</evidence>
<dbReference type="Proteomes" id="UP000064844">
    <property type="component" value="Chromosome"/>
</dbReference>
<dbReference type="STRING" id="1297617.IB211_02465c"/>
<evidence type="ECO:0008006" key="6">
    <source>
        <dbReference type="Google" id="ProtNLM"/>
    </source>
</evidence>
<dbReference type="RefSeq" id="WP_242857335.1">
    <property type="nucleotide sequence ID" value="NZ_CP011307.1"/>
</dbReference>
<dbReference type="InterPro" id="IPR050639">
    <property type="entry name" value="SSR_resolvase"/>
</dbReference>
<dbReference type="InterPro" id="IPR011109">
    <property type="entry name" value="DNA_bind_recombinase_dom"/>
</dbReference>
<dbReference type="PROSITE" id="PS51737">
    <property type="entry name" value="RECOMBINASE_DNA_BIND"/>
    <property type="match status" value="1"/>
</dbReference>
<dbReference type="KEGG" id="ibu:IB211_02465c"/>